<gene>
    <name evidence="2" type="ORF">Scep_009018</name>
</gene>
<evidence type="ECO:0008006" key="4">
    <source>
        <dbReference type="Google" id="ProtNLM"/>
    </source>
</evidence>
<evidence type="ECO:0000256" key="1">
    <source>
        <dbReference type="SAM" id="MobiDB-lite"/>
    </source>
</evidence>
<dbReference type="Proteomes" id="UP001419268">
    <property type="component" value="Unassembled WGS sequence"/>
</dbReference>
<dbReference type="PANTHER" id="PTHR35317">
    <property type="entry name" value="OS04G0629600 PROTEIN"/>
    <property type="match status" value="1"/>
</dbReference>
<dbReference type="PANTHER" id="PTHR35317:SF28">
    <property type="entry name" value="ZINC FINGER, CCHC-TYPE, RIBONUCLEASE H-LIKE DOMAIN, GAG-PRE-INTEGRASE DOMAIN PROTEIN-RELATED"/>
    <property type="match status" value="1"/>
</dbReference>
<dbReference type="AlphaFoldDB" id="A0AAP0JUR6"/>
<feature type="compositionally biased region" description="Polar residues" evidence="1">
    <location>
        <begin position="145"/>
        <end position="155"/>
    </location>
</feature>
<protein>
    <recommendedName>
        <fullName evidence="4">Gag-pol polyprotein</fullName>
    </recommendedName>
</protein>
<accession>A0AAP0JUR6</accession>
<feature type="compositionally biased region" description="Basic and acidic residues" evidence="1">
    <location>
        <begin position="127"/>
        <end position="142"/>
    </location>
</feature>
<organism evidence="2 3">
    <name type="scientific">Stephania cephalantha</name>
    <dbReference type="NCBI Taxonomy" id="152367"/>
    <lineage>
        <taxon>Eukaryota</taxon>
        <taxon>Viridiplantae</taxon>
        <taxon>Streptophyta</taxon>
        <taxon>Embryophyta</taxon>
        <taxon>Tracheophyta</taxon>
        <taxon>Spermatophyta</taxon>
        <taxon>Magnoliopsida</taxon>
        <taxon>Ranunculales</taxon>
        <taxon>Menispermaceae</taxon>
        <taxon>Menispermoideae</taxon>
        <taxon>Cissampelideae</taxon>
        <taxon>Stephania</taxon>
    </lineage>
</organism>
<evidence type="ECO:0000313" key="2">
    <source>
        <dbReference type="EMBL" id="KAK9139337.1"/>
    </source>
</evidence>
<reference evidence="2 3" key="1">
    <citation type="submission" date="2024-01" db="EMBL/GenBank/DDBJ databases">
        <title>Genome assemblies of Stephania.</title>
        <authorList>
            <person name="Yang L."/>
        </authorList>
    </citation>
    <scope>NUCLEOTIDE SEQUENCE [LARGE SCALE GENOMIC DNA]</scope>
    <source>
        <strain evidence="2">JXDWG</strain>
        <tissue evidence="2">Leaf</tissue>
    </source>
</reference>
<name>A0AAP0JUR6_9MAGN</name>
<dbReference type="EMBL" id="JBBNAG010000004">
    <property type="protein sequence ID" value="KAK9139337.1"/>
    <property type="molecule type" value="Genomic_DNA"/>
</dbReference>
<sequence>MDDSEDIEKYTNRVQTIVNQLKINGEDVADLDVNEKILRTLTTKFDHVVVAIMESGTDYETKSVEEIIGSLRAHEQRINEKSEKVKPTEQALKTTVVPKLNKNHGFKGRDKVNNNGRGQNNNQQWWDRNKGRGRDKGRDQQRNRFSVTTVASLGI</sequence>
<dbReference type="Pfam" id="PF14223">
    <property type="entry name" value="Retrotran_gag_2"/>
    <property type="match status" value="1"/>
</dbReference>
<proteinExistence type="predicted"/>
<evidence type="ECO:0000313" key="3">
    <source>
        <dbReference type="Proteomes" id="UP001419268"/>
    </source>
</evidence>
<feature type="region of interest" description="Disordered" evidence="1">
    <location>
        <begin position="79"/>
        <end position="155"/>
    </location>
</feature>
<comment type="caution">
    <text evidence="2">The sequence shown here is derived from an EMBL/GenBank/DDBJ whole genome shotgun (WGS) entry which is preliminary data.</text>
</comment>
<keyword evidence="3" id="KW-1185">Reference proteome</keyword>
<feature type="compositionally biased region" description="Low complexity" evidence="1">
    <location>
        <begin position="113"/>
        <end position="126"/>
    </location>
</feature>